<name>A0A7W9SUI6_ARMRO</name>
<protein>
    <submittedName>
        <fullName evidence="1">Uncharacterized protein</fullName>
    </submittedName>
</protein>
<evidence type="ECO:0000313" key="1">
    <source>
        <dbReference type="EMBL" id="MBB6053075.1"/>
    </source>
</evidence>
<accession>A0A7W9SUI6</accession>
<dbReference type="RefSeq" id="WP_184203009.1">
    <property type="nucleotide sequence ID" value="NZ_JACHGW010000005.1"/>
</dbReference>
<dbReference type="AlphaFoldDB" id="A0A7W9SUI6"/>
<gene>
    <name evidence="1" type="ORF">HNQ39_004907</name>
</gene>
<evidence type="ECO:0000313" key="2">
    <source>
        <dbReference type="Proteomes" id="UP000520814"/>
    </source>
</evidence>
<proteinExistence type="predicted"/>
<sequence>MIPILATPAALLAQAPTLAFPESLAWNPETRGPLLIVLPGDERSLQLATFGSLSAYIPRERTELRWENLPKPDLYDSLSAPEKYELLEASLTDKQWEKLCSSAGLGLSDLSRDQRKLFLLLIPRPFPLTRGTESVTLSETERTQTRLRLSRRFGYHFTNANGAYIQLPSEAPSTPAWQLGAPAQRSPVGAIPGLVLGDNNSNTANVFSTTDIAFVTSLTEISGVTIARASSLSNFRSGGSFGATFTTPQSNSAKPGQLDFTASALDKPVSLKDAKTVGELVRRCGETTGNELFCDPRYADRQVHLRGTQARTGDVLQALARGVAGTWRKVGPGYVLTDDLTPLAIRMGRIHDWLTAAQDALETARAGAEERSEAQKAALLRWHPDDPSRPTGTLAERLAAFEAQWQQQPFLKTPDGGWRPNELTLRLSDLPDTLRAQAEQQLTKAVSSVFTDRVVYEPQTVLELLPPSYPPIRVSWAAEGYPRGHRPETADEPEILPAPLRQLPRTLAVAIQSPQDAERAVQAAKAQGFAALWVQVGLGDTALLAAAVKAGQAAQLPVHALVRPLRAPQGTDTTVEAKRSPLYLRPDALETQAAVLPRLRTLAATPGLAGLALTDLYPTGYQRGTADWKELLGYSENLRLACLRQQGPDPVDLTSARLDTQMLYSGRVSFSVSLSMGGVSKPTLNWYAPSGWLWDSFYRVRQDAAEGFGDQLLTALKSAYPHLALTRLARDGRHFAPTQARLQVPSSTDSPSKARFRQDWHGVFNTKTKPESIVFDASDQPLSQVLAALSQL</sequence>
<dbReference type="Proteomes" id="UP000520814">
    <property type="component" value="Unassembled WGS sequence"/>
</dbReference>
<comment type="caution">
    <text evidence="1">The sequence shown here is derived from an EMBL/GenBank/DDBJ whole genome shotgun (WGS) entry which is preliminary data.</text>
</comment>
<organism evidence="1 2">
    <name type="scientific">Armatimonas rosea</name>
    <dbReference type="NCBI Taxonomy" id="685828"/>
    <lineage>
        <taxon>Bacteria</taxon>
        <taxon>Bacillati</taxon>
        <taxon>Armatimonadota</taxon>
        <taxon>Armatimonadia</taxon>
        <taxon>Armatimonadales</taxon>
        <taxon>Armatimonadaceae</taxon>
        <taxon>Armatimonas</taxon>
    </lineage>
</organism>
<keyword evidence="2" id="KW-1185">Reference proteome</keyword>
<dbReference type="EMBL" id="JACHGW010000005">
    <property type="protein sequence ID" value="MBB6053075.1"/>
    <property type="molecule type" value="Genomic_DNA"/>
</dbReference>
<reference evidence="1 2" key="1">
    <citation type="submission" date="2020-08" db="EMBL/GenBank/DDBJ databases">
        <title>Genomic Encyclopedia of Type Strains, Phase IV (KMG-IV): sequencing the most valuable type-strain genomes for metagenomic binning, comparative biology and taxonomic classification.</title>
        <authorList>
            <person name="Goeker M."/>
        </authorList>
    </citation>
    <scope>NUCLEOTIDE SEQUENCE [LARGE SCALE GENOMIC DNA]</scope>
    <source>
        <strain evidence="1 2">DSM 23562</strain>
    </source>
</reference>